<dbReference type="Pfam" id="PF00005">
    <property type="entry name" value="ABC_tran"/>
    <property type="match status" value="1"/>
</dbReference>
<dbReference type="PANTHER" id="PTHR42939:SF3">
    <property type="entry name" value="ABC TRANSPORTER ATP-BINDING COMPONENT"/>
    <property type="match status" value="1"/>
</dbReference>
<dbReference type="PANTHER" id="PTHR42939">
    <property type="entry name" value="ABC TRANSPORTER ATP-BINDING PROTEIN ALBC-RELATED"/>
    <property type="match status" value="1"/>
</dbReference>
<dbReference type="SMART" id="SM00382">
    <property type="entry name" value="AAA"/>
    <property type="match status" value="1"/>
</dbReference>
<feature type="domain" description="ABC transporter" evidence="4">
    <location>
        <begin position="1"/>
        <end position="230"/>
    </location>
</feature>
<evidence type="ECO:0000256" key="2">
    <source>
        <dbReference type="ARBA" id="ARBA00022741"/>
    </source>
</evidence>
<protein>
    <recommendedName>
        <fullName evidence="4">ABC transporter domain-containing protein</fullName>
    </recommendedName>
</protein>
<accession>A0ABP3JX87</accession>
<keyword evidence="6" id="KW-1185">Reference proteome</keyword>
<keyword evidence="3" id="KW-0067">ATP-binding</keyword>
<dbReference type="InterPro" id="IPR017871">
    <property type="entry name" value="ABC_transporter-like_CS"/>
</dbReference>
<evidence type="ECO:0000256" key="3">
    <source>
        <dbReference type="ARBA" id="ARBA00022840"/>
    </source>
</evidence>
<dbReference type="CDD" id="cd03230">
    <property type="entry name" value="ABC_DR_subfamily_A"/>
    <property type="match status" value="1"/>
</dbReference>
<dbReference type="InterPro" id="IPR003439">
    <property type="entry name" value="ABC_transporter-like_ATP-bd"/>
</dbReference>
<name>A0ABP3JX87_9BACI</name>
<reference evidence="6" key="1">
    <citation type="journal article" date="2019" name="Int. J. Syst. Evol. Microbiol.">
        <title>The Global Catalogue of Microorganisms (GCM) 10K type strain sequencing project: providing services to taxonomists for standard genome sequencing and annotation.</title>
        <authorList>
            <consortium name="The Broad Institute Genomics Platform"/>
            <consortium name="The Broad Institute Genome Sequencing Center for Infectious Disease"/>
            <person name="Wu L."/>
            <person name="Ma J."/>
        </authorList>
    </citation>
    <scope>NUCLEOTIDE SEQUENCE [LARGE SCALE GENOMIC DNA]</scope>
    <source>
        <strain evidence="6">JCM 14193</strain>
    </source>
</reference>
<dbReference type="Proteomes" id="UP001500740">
    <property type="component" value="Unassembled WGS sequence"/>
</dbReference>
<proteinExistence type="predicted"/>
<sequence length="284" mass="32947">MNSILSTKQLTKRVDEFTLGPINFELEPNTITVIVGNNGAGKSTILKSFLNLVKPNQGEVRLFNQSHTILPLETQQRIAYQPQRLFGCDSFTGEQLTKLFSKWYLKWDHDLFQNTVHAFDIPLNKPYDKLSKGMQQKLNFALNFAKNADLMILDEPTVSMDIPSKQLVMDLLTEWMEREGKTLLITTHQVDEVRKLADYIMVLKDGKLITYREKESFINSFTLYWVQSELPNQQIPGEVSRKTRQIISNNAKETEAFLQREQINWVTSEHLELEETISMMLSRQ</sequence>
<evidence type="ECO:0000259" key="4">
    <source>
        <dbReference type="PROSITE" id="PS50893"/>
    </source>
</evidence>
<dbReference type="EMBL" id="BAAACZ010000018">
    <property type="protein sequence ID" value="GAA0465289.1"/>
    <property type="molecule type" value="Genomic_DNA"/>
</dbReference>
<keyword evidence="2" id="KW-0547">Nucleotide-binding</keyword>
<dbReference type="RefSeq" id="WP_343783552.1">
    <property type="nucleotide sequence ID" value="NZ_BAAACZ010000018.1"/>
</dbReference>
<dbReference type="Gene3D" id="3.40.50.300">
    <property type="entry name" value="P-loop containing nucleotide triphosphate hydrolases"/>
    <property type="match status" value="1"/>
</dbReference>
<gene>
    <name evidence="5" type="ORF">GCM10008935_21370</name>
</gene>
<dbReference type="PROSITE" id="PS00211">
    <property type="entry name" value="ABC_TRANSPORTER_1"/>
    <property type="match status" value="1"/>
</dbReference>
<dbReference type="PROSITE" id="PS50893">
    <property type="entry name" value="ABC_TRANSPORTER_2"/>
    <property type="match status" value="1"/>
</dbReference>
<evidence type="ECO:0000256" key="1">
    <source>
        <dbReference type="ARBA" id="ARBA00022448"/>
    </source>
</evidence>
<organism evidence="5 6">
    <name type="scientific">Alkalibacillus silvisoli</name>
    <dbReference type="NCBI Taxonomy" id="392823"/>
    <lineage>
        <taxon>Bacteria</taxon>
        <taxon>Bacillati</taxon>
        <taxon>Bacillota</taxon>
        <taxon>Bacilli</taxon>
        <taxon>Bacillales</taxon>
        <taxon>Bacillaceae</taxon>
        <taxon>Alkalibacillus</taxon>
    </lineage>
</organism>
<evidence type="ECO:0000313" key="5">
    <source>
        <dbReference type="EMBL" id="GAA0465289.1"/>
    </source>
</evidence>
<keyword evidence="1" id="KW-0813">Transport</keyword>
<comment type="caution">
    <text evidence="5">The sequence shown here is derived from an EMBL/GenBank/DDBJ whole genome shotgun (WGS) entry which is preliminary data.</text>
</comment>
<dbReference type="SUPFAM" id="SSF52540">
    <property type="entry name" value="P-loop containing nucleoside triphosphate hydrolases"/>
    <property type="match status" value="1"/>
</dbReference>
<dbReference type="InterPro" id="IPR027417">
    <property type="entry name" value="P-loop_NTPase"/>
</dbReference>
<evidence type="ECO:0000313" key="6">
    <source>
        <dbReference type="Proteomes" id="UP001500740"/>
    </source>
</evidence>
<dbReference type="InterPro" id="IPR051782">
    <property type="entry name" value="ABC_Transporter_VariousFunc"/>
</dbReference>
<dbReference type="InterPro" id="IPR003593">
    <property type="entry name" value="AAA+_ATPase"/>
</dbReference>